<name>A0A5N6YEY8_9EURO</name>
<keyword evidence="1" id="KW-0472">Membrane</keyword>
<evidence type="ECO:0000313" key="2">
    <source>
        <dbReference type="EMBL" id="KAE8344035.1"/>
    </source>
</evidence>
<dbReference type="EMBL" id="ML737126">
    <property type="protein sequence ID" value="KAE8344035.1"/>
    <property type="molecule type" value="Genomic_DNA"/>
</dbReference>
<proteinExistence type="predicted"/>
<evidence type="ECO:0000256" key="1">
    <source>
        <dbReference type="SAM" id="Phobius"/>
    </source>
</evidence>
<sequence length="57" mass="6396">MTQCPCNLRSSMARLIVFPMRQISVCIAGDSLKNDTIWFLIGSWALCTMMTIEVLAN</sequence>
<reference evidence="2" key="1">
    <citation type="submission" date="2019-04" db="EMBL/GenBank/DDBJ databases">
        <title>Friends and foes A comparative genomics study of 23 Aspergillus species from section Flavi.</title>
        <authorList>
            <consortium name="DOE Joint Genome Institute"/>
            <person name="Kjaerbolling I."/>
            <person name="Vesth T."/>
            <person name="Frisvad J.C."/>
            <person name="Nybo J.L."/>
            <person name="Theobald S."/>
            <person name="Kildgaard S."/>
            <person name="Isbrandt T."/>
            <person name="Kuo A."/>
            <person name="Sato A."/>
            <person name="Lyhne E.K."/>
            <person name="Kogle M.E."/>
            <person name="Wiebenga A."/>
            <person name="Kun R.S."/>
            <person name="Lubbers R.J."/>
            <person name="Makela M.R."/>
            <person name="Barry K."/>
            <person name="Chovatia M."/>
            <person name="Clum A."/>
            <person name="Daum C."/>
            <person name="Haridas S."/>
            <person name="He G."/>
            <person name="LaButti K."/>
            <person name="Lipzen A."/>
            <person name="Mondo S."/>
            <person name="Riley R."/>
            <person name="Salamov A."/>
            <person name="Simmons B.A."/>
            <person name="Magnuson J.K."/>
            <person name="Henrissat B."/>
            <person name="Mortensen U.H."/>
            <person name="Larsen T.O."/>
            <person name="Devries R.P."/>
            <person name="Grigoriev I.V."/>
            <person name="Machida M."/>
            <person name="Baker S.E."/>
            <person name="Andersen M.R."/>
        </authorList>
    </citation>
    <scope>NUCLEOTIDE SEQUENCE</scope>
    <source>
        <strain evidence="2">CBS 117612</strain>
    </source>
</reference>
<dbReference type="Proteomes" id="UP000325558">
    <property type="component" value="Unassembled WGS sequence"/>
</dbReference>
<keyword evidence="1" id="KW-1133">Transmembrane helix</keyword>
<accession>A0A5N6YEY8</accession>
<feature type="non-terminal residue" evidence="2">
    <location>
        <position position="57"/>
    </location>
</feature>
<gene>
    <name evidence="2" type="ORF">BDV24DRAFT_128086</name>
</gene>
<feature type="transmembrane region" description="Helical" evidence="1">
    <location>
        <begin position="37"/>
        <end position="56"/>
    </location>
</feature>
<organism evidence="2">
    <name type="scientific">Aspergillus arachidicola</name>
    <dbReference type="NCBI Taxonomy" id="656916"/>
    <lineage>
        <taxon>Eukaryota</taxon>
        <taxon>Fungi</taxon>
        <taxon>Dikarya</taxon>
        <taxon>Ascomycota</taxon>
        <taxon>Pezizomycotina</taxon>
        <taxon>Eurotiomycetes</taxon>
        <taxon>Eurotiomycetidae</taxon>
        <taxon>Eurotiales</taxon>
        <taxon>Aspergillaceae</taxon>
        <taxon>Aspergillus</taxon>
        <taxon>Aspergillus subgen. Circumdati</taxon>
    </lineage>
</organism>
<dbReference type="AlphaFoldDB" id="A0A5N6YEY8"/>
<keyword evidence="1" id="KW-0812">Transmembrane</keyword>
<protein>
    <submittedName>
        <fullName evidence="2">Uncharacterized protein</fullName>
    </submittedName>
</protein>